<dbReference type="PANTHER" id="PTHR24244">
    <property type="entry name" value="NEUROPEPTIDE S RECEPTOR"/>
    <property type="match status" value="1"/>
</dbReference>
<evidence type="ECO:0000256" key="1">
    <source>
        <dbReference type="ARBA" id="ARBA00004651"/>
    </source>
</evidence>
<gene>
    <name evidence="13 14" type="primary">LOC101850579</name>
</gene>
<protein>
    <submittedName>
        <fullName evidence="13 14">Cardioacceleratory peptide receptor-like</fullName>
    </submittedName>
</protein>
<evidence type="ECO:0000256" key="2">
    <source>
        <dbReference type="ARBA" id="ARBA00022475"/>
    </source>
</evidence>
<keyword evidence="4 10" id="KW-1133">Transmembrane helix</keyword>
<dbReference type="InterPro" id="IPR027294">
    <property type="entry name" value="NPS_rcpt"/>
</dbReference>
<feature type="transmembrane region" description="Helical" evidence="10">
    <location>
        <begin position="71"/>
        <end position="89"/>
    </location>
</feature>
<dbReference type="Gene3D" id="1.20.1070.10">
    <property type="entry name" value="Rhodopsin 7-helix transmembrane proteins"/>
    <property type="match status" value="1"/>
</dbReference>
<dbReference type="PRINTS" id="PR00237">
    <property type="entry name" value="GPCRRHODOPSN"/>
</dbReference>
<feature type="transmembrane region" description="Helical" evidence="10">
    <location>
        <begin position="151"/>
        <end position="170"/>
    </location>
</feature>
<feature type="transmembrane region" description="Helical" evidence="10">
    <location>
        <begin position="317"/>
        <end position="336"/>
    </location>
</feature>
<evidence type="ECO:0000259" key="11">
    <source>
        <dbReference type="PROSITE" id="PS50262"/>
    </source>
</evidence>
<feature type="transmembrane region" description="Helical" evidence="10">
    <location>
        <begin position="40"/>
        <end position="59"/>
    </location>
</feature>
<dbReference type="PANTHER" id="PTHR24244:SF1">
    <property type="entry name" value="G-PROTEIN COUPLED RECEPTORS FAMILY 1 PROFILE DOMAIN-CONTAINING PROTEIN"/>
    <property type="match status" value="1"/>
</dbReference>
<proteinExistence type="inferred from homology"/>
<dbReference type="Pfam" id="PF00001">
    <property type="entry name" value="7tm_1"/>
    <property type="match status" value="1"/>
</dbReference>
<keyword evidence="12" id="KW-1185">Reference proteome</keyword>
<dbReference type="InterPro" id="IPR017452">
    <property type="entry name" value="GPCR_Rhodpsn_7TM"/>
</dbReference>
<dbReference type="InterPro" id="IPR001817">
    <property type="entry name" value="Vasoprsn_rcpt"/>
</dbReference>
<keyword evidence="2" id="KW-1003">Cell membrane</keyword>
<accession>A0ABM0JW07</accession>
<keyword evidence="3 10" id="KW-0812">Transmembrane</keyword>
<sequence length="379" mass="42784">MEDIFTANTTQDYDLVSTTPSANTTMEIVFNFYQEEQLTFLYILFTMIVLGNSLVIVAIGVTKSRKSRMHLFILNLAIADLSAGLISVLTDIVWKNTIDWRAGQVGCKIVRYSQGVVTYASTYALVALSFDRLNAIARPLSFSGDKRRVRVLLSLAWGFALLFSVPMLIINELKFVNGKWQCWIEFPQPWIWKLYLTSIAVVLFFIPAIIIAVCYIIIVVIIWHKTGLHGPMSAEKTTTQYIKNGGQVYVAANNARFRESGTSSRGVIPRAKIKTIKMTLVIVLVFIICWSPYFVFDLLSVYGYIEHTQDTVGTATFIQSLAPLNSAANPIIYAAFNTKMCVDLFRCRHRHRRGSSPNNTAYYSGSAMMTNRRLVREKS</sequence>
<dbReference type="GeneID" id="101850579"/>
<keyword evidence="7 10" id="KW-0675">Receptor</keyword>
<evidence type="ECO:0000256" key="8">
    <source>
        <dbReference type="ARBA" id="ARBA00023180"/>
    </source>
</evidence>
<dbReference type="SUPFAM" id="SSF81321">
    <property type="entry name" value="Family A G protein-coupled receptor-like"/>
    <property type="match status" value="1"/>
</dbReference>
<keyword evidence="6 10" id="KW-0472">Membrane</keyword>
<evidence type="ECO:0000313" key="13">
    <source>
        <dbReference type="RefSeq" id="XP_005102825.1"/>
    </source>
</evidence>
<evidence type="ECO:0000256" key="7">
    <source>
        <dbReference type="ARBA" id="ARBA00023170"/>
    </source>
</evidence>
<evidence type="ECO:0000313" key="14">
    <source>
        <dbReference type="RefSeq" id="XP_035826819.1"/>
    </source>
</evidence>
<dbReference type="RefSeq" id="XP_035826819.1">
    <property type="nucleotide sequence ID" value="XM_035970926.1"/>
</dbReference>
<dbReference type="RefSeq" id="XP_005102825.1">
    <property type="nucleotide sequence ID" value="XM_005102768.3"/>
</dbReference>
<feature type="transmembrane region" description="Helical" evidence="10">
    <location>
        <begin position="190"/>
        <end position="223"/>
    </location>
</feature>
<feature type="transmembrane region" description="Helical" evidence="10">
    <location>
        <begin position="280"/>
        <end position="305"/>
    </location>
</feature>
<evidence type="ECO:0000256" key="4">
    <source>
        <dbReference type="ARBA" id="ARBA00022989"/>
    </source>
</evidence>
<comment type="subcellular location">
    <subcellularLocation>
        <location evidence="1 10">Cell membrane</location>
        <topology evidence="1 10">Multi-pass membrane protein</topology>
    </subcellularLocation>
</comment>
<comment type="similarity">
    <text evidence="10">Belongs to the G-protein coupled receptor 1 family. Vasopressin/oxytocin receptor subfamily.</text>
</comment>
<keyword evidence="9 10" id="KW-0807">Transducer</keyword>
<keyword evidence="8 10" id="KW-0325">Glycoprotein</keyword>
<dbReference type="PROSITE" id="PS50262">
    <property type="entry name" value="G_PROTEIN_RECEP_F1_2"/>
    <property type="match status" value="1"/>
</dbReference>
<evidence type="ECO:0000256" key="3">
    <source>
        <dbReference type="ARBA" id="ARBA00022692"/>
    </source>
</evidence>
<name>A0ABM0JW07_APLCA</name>
<evidence type="ECO:0000256" key="5">
    <source>
        <dbReference type="ARBA" id="ARBA00023040"/>
    </source>
</evidence>
<organism evidence="12 13">
    <name type="scientific">Aplysia californica</name>
    <name type="common">California sea hare</name>
    <dbReference type="NCBI Taxonomy" id="6500"/>
    <lineage>
        <taxon>Eukaryota</taxon>
        <taxon>Metazoa</taxon>
        <taxon>Spiralia</taxon>
        <taxon>Lophotrochozoa</taxon>
        <taxon>Mollusca</taxon>
        <taxon>Gastropoda</taxon>
        <taxon>Heterobranchia</taxon>
        <taxon>Euthyneura</taxon>
        <taxon>Tectipleura</taxon>
        <taxon>Aplysiida</taxon>
        <taxon>Aplysioidea</taxon>
        <taxon>Aplysiidae</taxon>
        <taxon>Aplysia</taxon>
    </lineage>
</organism>
<feature type="domain" description="G-protein coupled receptors family 1 profile" evidence="11">
    <location>
        <begin position="51"/>
        <end position="333"/>
    </location>
</feature>
<dbReference type="PRINTS" id="PR00896">
    <property type="entry name" value="VASOPRESSINR"/>
</dbReference>
<dbReference type="Proteomes" id="UP000694888">
    <property type="component" value="Unplaced"/>
</dbReference>
<dbReference type="InterPro" id="IPR000276">
    <property type="entry name" value="GPCR_Rhodpsn"/>
</dbReference>
<feature type="transmembrane region" description="Helical" evidence="10">
    <location>
        <begin position="109"/>
        <end position="130"/>
    </location>
</feature>
<reference evidence="13 14" key="1">
    <citation type="submission" date="2025-05" db="UniProtKB">
        <authorList>
            <consortium name="RefSeq"/>
        </authorList>
    </citation>
    <scope>IDENTIFICATION</scope>
</reference>
<evidence type="ECO:0000256" key="10">
    <source>
        <dbReference type="RuleBase" id="RU046427"/>
    </source>
</evidence>
<evidence type="ECO:0000313" key="12">
    <source>
        <dbReference type="Proteomes" id="UP000694888"/>
    </source>
</evidence>
<evidence type="ECO:0000256" key="6">
    <source>
        <dbReference type="ARBA" id="ARBA00023136"/>
    </source>
</evidence>
<keyword evidence="5 10" id="KW-0297">G-protein coupled receptor</keyword>
<evidence type="ECO:0000256" key="9">
    <source>
        <dbReference type="ARBA" id="ARBA00023224"/>
    </source>
</evidence>